<comment type="similarity">
    <text evidence="2">Belongs to the threonine aldolase family.</text>
</comment>
<dbReference type="Gene3D" id="3.40.640.10">
    <property type="entry name" value="Type I PLP-dependent aspartate aminotransferase-like (Major domain)"/>
    <property type="match status" value="1"/>
</dbReference>
<dbReference type="InterPro" id="IPR001597">
    <property type="entry name" value="ArAA_b-elim_lyase/Thr_aldolase"/>
</dbReference>
<reference evidence="5 6" key="1">
    <citation type="submission" date="2019-08" db="EMBL/GenBank/DDBJ databases">
        <title>Complete genome sequence of Candidatus Uab amorphum.</title>
        <authorList>
            <person name="Shiratori T."/>
            <person name="Suzuki S."/>
            <person name="Kakizawa Y."/>
            <person name="Ishida K."/>
        </authorList>
    </citation>
    <scope>NUCLEOTIDE SEQUENCE [LARGE SCALE GENOMIC DNA]</scope>
    <source>
        <strain evidence="5 6">SRT547</strain>
    </source>
</reference>
<dbReference type="InterPro" id="IPR015422">
    <property type="entry name" value="PyrdxlP-dep_Trfase_small"/>
</dbReference>
<gene>
    <name evidence="5" type="ORF">UABAM_00370</name>
</gene>
<dbReference type="OrthoDB" id="9774495at2"/>
<dbReference type="GO" id="GO:0008732">
    <property type="term" value="F:L-allo-threonine aldolase activity"/>
    <property type="evidence" value="ECO:0007669"/>
    <property type="project" value="TreeGrafter"/>
</dbReference>
<keyword evidence="3" id="KW-0663">Pyridoxal phosphate</keyword>
<evidence type="ECO:0000259" key="4">
    <source>
        <dbReference type="Pfam" id="PF01212"/>
    </source>
</evidence>
<protein>
    <recommendedName>
        <fullName evidence="4">Aromatic amino acid beta-eliminating lyase/threonine aldolase domain-containing protein</fullName>
    </recommendedName>
</protein>
<dbReference type="GO" id="GO:0006545">
    <property type="term" value="P:glycine biosynthetic process"/>
    <property type="evidence" value="ECO:0007669"/>
    <property type="project" value="TreeGrafter"/>
</dbReference>
<evidence type="ECO:0000256" key="2">
    <source>
        <dbReference type="ARBA" id="ARBA00006966"/>
    </source>
</evidence>
<dbReference type="GO" id="GO:0005829">
    <property type="term" value="C:cytosol"/>
    <property type="evidence" value="ECO:0007669"/>
    <property type="project" value="TreeGrafter"/>
</dbReference>
<sequence>MRDILKNCTRFLTGHIRQTPQQILTEISTVMDPDTVADVYGTGELIKSFERDIARLLGKKSAVFMPSGTMAQQIALRIWAQRKNINNFAFHPKSHLELHEHKGYQYLHQLNGVYVGEANRLFAFSDLRNLSIPISTLLIELPQRELGGLLPSWQELQNICLWAKNKGIALHLDGARLWECKPFYEKDYDEICAVFDTVYVSFYKGIGGICGAVLAGEPNIIAEAKIWKRRHGGDLVHLYPYILSAKHCFTKRLAMMEDYHQKATEVAHILREIPGIHVTPEEPMTNMMHVYIEGDKELLENRALQIAQKTKIWMFNKLAASPIPDYHKFELSVGDATLQLENTEIFDIFMRLVQ</sequence>
<dbReference type="KEGG" id="uam:UABAM_00370"/>
<dbReference type="AlphaFoldDB" id="A0A5S9F0X2"/>
<dbReference type="GO" id="GO:0006567">
    <property type="term" value="P:L-threonine catabolic process"/>
    <property type="evidence" value="ECO:0007669"/>
    <property type="project" value="TreeGrafter"/>
</dbReference>
<dbReference type="RefSeq" id="WP_151966285.1">
    <property type="nucleotide sequence ID" value="NZ_AP019860.1"/>
</dbReference>
<dbReference type="SUPFAM" id="SSF53383">
    <property type="entry name" value="PLP-dependent transferases"/>
    <property type="match status" value="1"/>
</dbReference>
<accession>A0A5S9F0X2</accession>
<name>A0A5S9F0X2_UABAM</name>
<evidence type="ECO:0000256" key="3">
    <source>
        <dbReference type="ARBA" id="ARBA00022898"/>
    </source>
</evidence>
<dbReference type="EMBL" id="AP019860">
    <property type="protein sequence ID" value="BBM82027.1"/>
    <property type="molecule type" value="Genomic_DNA"/>
</dbReference>
<dbReference type="Proteomes" id="UP000326354">
    <property type="component" value="Chromosome"/>
</dbReference>
<comment type="cofactor">
    <cofactor evidence="1">
        <name>pyridoxal 5'-phosphate</name>
        <dbReference type="ChEBI" id="CHEBI:597326"/>
    </cofactor>
</comment>
<organism evidence="5 6">
    <name type="scientific">Uabimicrobium amorphum</name>
    <dbReference type="NCBI Taxonomy" id="2596890"/>
    <lineage>
        <taxon>Bacteria</taxon>
        <taxon>Pseudomonadati</taxon>
        <taxon>Planctomycetota</taxon>
        <taxon>Candidatus Uabimicrobiia</taxon>
        <taxon>Candidatus Uabimicrobiales</taxon>
        <taxon>Candidatus Uabimicrobiaceae</taxon>
        <taxon>Candidatus Uabimicrobium</taxon>
    </lineage>
</organism>
<evidence type="ECO:0000313" key="5">
    <source>
        <dbReference type="EMBL" id="BBM82027.1"/>
    </source>
</evidence>
<proteinExistence type="inferred from homology"/>
<dbReference type="Pfam" id="PF01212">
    <property type="entry name" value="Beta_elim_lyase"/>
    <property type="match status" value="1"/>
</dbReference>
<dbReference type="InterPro" id="IPR015424">
    <property type="entry name" value="PyrdxlP-dep_Trfase"/>
</dbReference>
<dbReference type="PANTHER" id="PTHR48097:SF9">
    <property type="entry name" value="L-THREONINE ALDOLASE"/>
    <property type="match status" value="1"/>
</dbReference>
<keyword evidence="6" id="KW-1185">Reference proteome</keyword>
<dbReference type="Gene3D" id="3.90.1150.10">
    <property type="entry name" value="Aspartate Aminotransferase, domain 1"/>
    <property type="match status" value="1"/>
</dbReference>
<evidence type="ECO:0000313" key="6">
    <source>
        <dbReference type="Proteomes" id="UP000326354"/>
    </source>
</evidence>
<dbReference type="PANTHER" id="PTHR48097">
    <property type="entry name" value="L-THREONINE ALDOLASE-RELATED"/>
    <property type="match status" value="1"/>
</dbReference>
<dbReference type="InterPro" id="IPR015421">
    <property type="entry name" value="PyrdxlP-dep_Trfase_major"/>
</dbReference>
<feature type="domain" description="Aromatic amino acid beta-eliminating lyase/threonine aldolase" evidence="4">
    <location>
        <begin position="38"/>
        <end position="290"/>
    </location>
</feature>
<evidence type="ECO:0000256" key="1">
    <source>
        <dbReference type="ARBA" id="ARBA00001933"/>
    </source>
</evidence>